<protein>
    <submittedName>
        <fullName evidence="2">Uncharacterized protein</fullName>
    </submittedName>
</protein>
<dbReference type="EMBL" id="CP028130">
    <property type="protein sequence ID" value="AZZ56676.1"/>
    <property type="molecule type" value="Genomic_DNA"/>
</dbReference>
<reference evidence="2 3" key="1">
    <citation type="submission" date="2018-03" db="EMBL/GenBank/DDBJ databases">
        <title>Bacteriophage NCPPB3778 and a type I-E CRISPR drive the evolution of the US Biological Select Agent, Rathayibacter toxicus.</title>
        <authorList>
            <person name="Davis E.W.II."/>
            <person name="Tabima J.F."/>
            <person name="Weisberg A.J."/>
            <person name="Dantas Lopes L."/>
            <person name="Wiseman M.S."/>
            <person name="Wiseman M.S."/>
            <person name="Pupko T."/>
            <person name="Belcher M.S."/>
            <person name="Sechler A.J."/>
            <person name="Tancos M.A."/>
            <person name="Schroeder B.K."/>
            <person name="Murray T.D."/>
            <person name="Luster D.G."/>
            <person name="Schneider W.L."/>
            <person name="Rogers E."/>
            <person name="Andreote F.D."/>
            <person name="Grunwald N.J."/>
            <person name="Putnam M.L."/>
            <person name="Chang J.H."/>
        </authorList>
    </citation>
    <scope>NUCLEOTIDE SEQUENCE [LARGE SCALE GENOMIC DNA]</scope>
    <source>
        <strain evidence="2 3">NCCPB 2253</strain>
    </source>
</reference>
<name>A0AAD1ADT7_9MICO</name>
<organism evidence="2 3">
    <name type="scientific">Rathayibacter iranicus</name>
    <dbReference type="NCBI Taxonomy" id="59737"/>
    <lineage>
        <taxon>Bacteria</taxon>
        <taxon>Bacillati</taxon>
        <taxon>Actinomycetota</taxon>
        <taxon>Actinomycetes</taxon>
        <taxon>Micrococcales</taxon>
        <taxon>Microbacteriaceae</taxon>
        <taxon>Rathayibacter</taxon>
    </lineage>
</organism>
<dbReference type="Proteomes" id="UP000283946">
    <property type="component" value="Chromosome"/>
</dbReference>
<proteinExistence type="predicted"/>
<gene>
    <name evidence="2" type="ORF">C7V51_12910</name>
</gene>
<accession>A0AAD1ADT7</accession>
<feature type="compositionally biased region" description="Acidic residues" evidence="1">
    <location>
        <begin position="231"/>
        <end position="244"/>
    </location>
</feature>
<evidence type="ECO:0000256" key="1">
    <source>
        <dbReference type="SAM" id="MobiDB-lite"/>
    </source>
</evidence>
<evidence type="ECO:0000313" key="3">
    <source>
        <dbReference type="Proteomes" id="UP000283946"/>
    </source>
</evidence>
<dbReference type="KEGG" id="ria:C7V51_12910"/>
<feature type="region of interest" description="Disordered" evidence="1">
    <location>
        <begin position="225"/>
        <end position="244"/>
    </location>
</feature>
<dbReference type="AlphaFoldDB" id="A0AAD1ADT7"/>
<sequence>MYRLDRVWSPSGTLRIGASAVWMSALLVMEGSGALQHGDERIAYVAGDLFILDGRAPLELQVDIPTAHFLWRFAYAPLLRASSVRAHMGTPVALEESYWSPLSALANSLLAADPAVAESIYAARASKGLLVAALSAATRTGSDRPIRASDLFADAVVLIAERKYDPDFTAAVLALELDVPERLLEAVFAALGGTAGGELDRQRTEVLQERIRVADDADSFEALAKASGFSSEEDGQQAVDDAEE</sequence>
<evidence type="ECO:0000313" key="2">
    <source>
        <dbReference type="EMBL" id="AZZ56676.1"/>
    </source>
</evidence>